<proteinExistence type="predicted"/>
<dbReference type="InterPro" id="IPR018770">
    <property type="entry name" value="ChloroindolylP_hydrolase"/>
</dbReference>
<keyword evidence="4" id="KW-1185">Reference proteome</keyword>
<dbReference type="EMBL" id="FRCF01000002">
    <property type="protein sequence ID" value="SHL49353.1"/>
    <property type="molecule type" value="Genomic_DNA"/>
</dbReference>
<dbReference type="OrthoDB" id="2081028at2"/>
<dbReference type="AlphaFoldDB" id="A0A1M7B306"/>
<dbReference type="Pfam" id="PF10112">
    <property type="entry name" value="Halogen_Hydrol"/>
    <property type="match status" value="1"/>
</dbReference>
<keyword evidence="2" id="KW-1133">Transmembrane helix</keyword>
<feature type="transmembrane region" description="Helical" evidence="2">
    <location>
        <begin position="7"/>
        <end position="27"/>
    </location>
</feature>
<organism evidence="3 4">
    <name type="scientific">Lacicoccus alkaliphilus DSM 16010</name>
    <dbReference type="NCBI Taxonomy" id="1123231"/>
    <lineage>
        <taxon>Bacteria</taxon>
        <taxon>Bacillati</taxon>
        <taxon>Bacillota</taxon>
        <taxon>Bacilli</taxon>
        <taxon>Bacillales</taxon>
        <taxon>Salinicoccaceae</taxon>
        <taxon>Lacicoccus</taxon>
    </lineage>
</organism>
<dbReference type="STRING" id="1123231.SAMN02745189_00332"/>
<gene>
    <name evidence="3" type="ORF">SAMN02745189_00332</name>
</gene>
<evidence type="ECO:0000313" key="4">
    <source>
        <dbReference type="Proteomes" id="UP000184206"/>
    </source>
</evidence>
<keyword evidence="2" id="KW-0812">Transmembrane</keyword>
<evidence type="ECO:0000256" key="1">
    <source>
        <dbReference type="SAM" id="MobiDB-lite"/>
    </source>
</evidence>
<reference evidence="3 4" key="1">
    <citation type="submission" date="2016-11" db="EMBL/GenBank/DDBJ databases">
        <authorList>
            <person name="Jaros S."/>
            <person name="Januszkiewicz K."/>
            <person name="Wedrychowicz H."/>
        </authorList>
    </citation>
    <scope>NUCLEOTIDE SEQUENCE [LARGE SCALE GENOMIC DNA]</scope>
    <source>
        <strain evidence="3 4">DSM 16010</strain>
    </source>
</reference>
<sequence>MKFNISRWTATIVAIPVSIVTGLVSMLALDFHLLIDMMVGAGGFFAAYLPTQSVSFNRQLKEYGLTKSEYRYIQSQLKEAKEKMNRLRQSYYNIRTLKDAKLIFDINRIVKSIVSTVEDNPKVFYNVQQFFHSNLDSAVNTIEQYLFLYRMPGKSKEEKMKLHETRLSMLELKRTLQSNLSHMNQPAYQSLEVEKDIISMNRRRAGRKMELDNTLDEKKVNIPSDEREEVNIPNQKREKVKVFRSDNNESEK</sequence>
<feature type="region of interest" description="Disordered" evidence="1">
    <location>
        <begin position="215"/>
        <end position="252"/>
    </location>
</feature>
<dbReference type="Proteomes" id="UP000184206">
    <property type="component" value="Unassembled WGS sequence"/>
</dbReference>
<dbReference type="RefSeq" id="WP_072707670.1">
    <property type="nucleotide sequence ID" value="NZ_FRCF01000002.1"/>
</dbReference>
<feature type="compositionally biased region" description="Basic and acidic residues" evidence="1">
    <location>
        <begin position="235"/>
        <end position="252"/>
    </location>
</feature>
<keyword evidence="2" id="KW-0472">Membrane</keyword>
<accession>A0A1M7B306</accession>
<name>A0A1M7B306_9BACL</name>
<evidence type="ECO:0000256" key="2">
    <source>
        <dbReference type="SAM" id="Phobius"/>
    </source>
</evidence>
<evidence type="ECO:0000313" key="3">
    <source>
        <dbReference type="EMBL" id="SHL49353.1"/>
    </source>
</evidence>
<protein>
    <submittedName>
        <fullName evidence="3">5-bromo-4-chloroindolyl phosphate hydrolysis protein</fullName>
    </submittedName>
</protein>